<dbReference type="EMBL" id="ADBV01006537">
    <property type="protein sequence ID" value="EJW78462.1"/>
    <property type="molecule type" value="Genomic_DNA"/>
</dbReference>
<evidence type="ECO:0000313" key="3">
    <source>
        <dbReference type="Proteomes" id="UP000004810"/>
    </source>
</evidence>
<sequence length="54" mass="6039">STAIFAYNQEGKTPVRPSFKASNNSGRKDPNKLMLKPVQIPPAGKQPKEFQPLW</sequence>
<organism evidence="2 3">
    <name type="scientific">Wuchereria bancrofti</name>
    <dbReference type="NCBI Taxonomy" id="6293"/>
    <lineage>
        <taxon>Eukaryota</taxon>
        <taxon>Metazoa</taxon>
        <taxon>Ecdysozoa</taxon>
        <taxon>Nematoda</taxon>
        <taxon>Chromadorea</taxon>
        <taxon>Rhabditida</taxon>
        <taxon>Spirurina</taxon>
        <taxon>Spiruromorpha</taxon>
        <taxon>Filarioidea</taxon>
        <taxon>Onchocercidae</taxon>
        <taxon>Wuchereria</taxon>
    </lineage>
</organism>
<feature type="non-terminal residue" evidence="2">
    <location>
        <position position="1"/>
    </location>
</feature>
<comment type="caution">
    <text evidence="2">The sequence shown here is derived from an EMBL/GenBank/DDBJ whole genome shotgun (WGS) entry which is preliminary data.</text>
</comment>
<protein>
    <submittedName>
        <fullName evidence="2">Uncharacterized protein</fullName>
    </submittedName>
</protein>
<feature type="non-terminal residue" evidence="2">
    <location>
        <position position="54"/>
    </location>
</feature>
<name>J9EN39_WUCBA</name>
<gene>
    <name evidence="2" type="ORF">WUBG_10629</name>
</gene>
<feature type="region of interest" description="Disordered" evidence="1">
    <location>
        <begin position="1"/>
        <end position="54"/>
    </location>
</feature>
<proteinExistence type="predicted"/>
<dbReference type="Proteomes" id="UP000004810">
    <property type="component" value="Unassembled WGS sequence"/>
</dbReference>
<evidence type="ECO:0000256" key="1">
    <source>
        <dbReference type="SAM" id="MobiDB-lite"/>
    </source>
</evidence>
<accession>J9EN39</accession>
<reference evidence="3" key="1">
    <citation type="submission" date="2012-08" db="EMBL/GenBank/DDBJ databases">
        <title>The Genome Sequence of Wuchereria bancrofti.</title>
        <authorList>
            <person name="Nutman T.B."/>
            <person name="Fink D.L."/>
            <person name="Russ C."/>
            <person name="Young S."/>
            <person name="Zeng Q."/>
            <person name="Koehrsen M."/>
            <person name="Alvarado L."/>
            <person name="Berlin A."/>
            <person name="Chapman S.B."/>
            <person name="Chen Z."/>
            <person name="Freedman E."/>
            <person name="Gellesch M."/>
            <person name="Goldberg J."/>
            <person name="Griggs A."/>
            <person name="Gujja S."/>
            <person name="Heilman E.R."/>
            <person name="Heiman D."/>
            <person name="Hepburn T."/>
            <person name="Howarth C."/>
            <person name="Jen D."/>
            <person name="Larson L."/>
            <person name="Lewis B."/>
            <person name="Mehta T."/>
            <person name="Park D."/>
            <person name="Pearson M."/>
            <person name="Roberts A."/>
            <person name="Saif S."/>
            <person name="Shea T."/>
            <person name="Shenoy N."/>
            <person name="Sisk P."/>
            <person name="Stolte C."/>
            <person name="Sykes S."/>
            <person name="Walk T."/>
            <person name="White J."/>
            <person name="Yandava C."/>
            <person name="Haas B."/>
            <person name="Henn M.R."/>
            <person name="Nusbaum C."/>
            <person name="Birren B."/>
        </authorList>
    </citation>
    <scope>NUCLEOTIDE SEQUENCE [LARGE SCALE GENOMIC DNA]</scope>
    <source>
        <strain evidence="3">NA</strain>
    </source>
</reference>
<evidence type="ECO:0000313" key="2">
    <source>
        <dbReference type="EMBL" id="EJW78462.1"/>
    </source>
</evidence>
<dbReference type="AlphaFoldDB" id="J9EN39"/>